<dbReference type="PANTHER" id="PTHR43340:SF1">
    <property type="entry name" value="HYPOXANTHINE PHOSPHORIBOSYLTRANSFERASE"/>
    <property type="match status" value="1"/>
</dbReference>
<dbReference type="GO" id="GO:0000166">
    <property type="term" value="F:nucleotide binding"/>
    <property type="evidence" value="ECO:0007669"/>
    <property type="project" value="UniProtKB-KW"/>
</dbReference>
<evidence type="ECO:0000256" key="11">
    <source>
        <dbReference type="ARBA" id="ARBA00022741"/>
    </source>
</evidence>
<evidence type="ECO:0000256" key="3">
    <source>
        <dbReference type="ARBA" id="ARBA00004669"/>
    </source>
</evidence>
<comment type="catalytic activity">
    <reaction evidence="14">
        <text>IMP + diphosphate = hypoxanthine + 5-phospho-alpha-D-ribose 1-diphosphate</text>
        <dbReference type="Rhea" id="RHEA:17973"/>
        <dbReference type="ChEBI" id="CHEBI:17368"/>
        <dbReference type="ChEBI" id="CHEBI:33019"/>
        <dbReference type="ChEBI" id="CHEBI:58017"/>
        <dbReference type="ChEBI" id="CHEBI:58053"/>
        <dbReference type="EC" id="2.4.2.8"/>
    </reaction>
    <physiologicalReaction direction="right-to-left" evidence="14">
        <dbReference type="Rhea" id="RHEA:17975"/>
    </physiologicalReaction>
</comment>
<dbReference type="FunFam" id="3.40.50.2020:FF:000006">
    <property type="entry name" value="Hypoxanthine phosphoribosyltransferase"/>
    <property type="match status" value="1"/>
</dbReference>
<evidence type="ECO:0000256" key="7">
    <source>
        <dbReference type="ARBA" id="ARBA00022676"/>
    </source>
</evidence>
<evidence type="ECO:0000256" key="2">
    <source>
        <dbReference type="ARBA" id="ARBA00004496"/>
    </source>
</evidence>
<dbReference type="Pfam" id="PF00156">
    <property type="entry name" value="Pribosyltran"/>
    <property type="match status" value="1"/>
</dbReference>
<dbReference type="GO" id="GO:0046100">
    <property type="term" value="P:hypoxanthine metabolic process"/>
    <property type="evidence" value="ECO:0007669"/>
    <property type="project" value="TreeGrafter"/>
</dbReference>
<proteinExistence type="inferred from homology"/>
<evidence type="ECO:0000256" key="8">
    <source>
        <dbReference type="ARBA" id="ARBA00022679"/>
    </source>
</evidence>
<evidence type="ECO:0000259" key="16">
    <source>
        <dbReference type="Pfam" id="PF00156"/>
    </source>
</evidence>
<dbReference type="GO" id="GO:0000287">
    <property type="term" value="F:magnesium ion binding"/>
    <property type="evidence" value="ECO:0007669"/>
    <property type="project" value="TreeGrafter"/>
</dbReference>
<evidence type="ECO:0000256" key="13">
    <source>
        <dbReference type="ARBA" id="ARBA00048811"/>
    </source>
</evidence>
<dbReference type="AlphaFoldDB" id="A0AAU7CUZ5"/>
<evidence type="ECO:0000256" key="6">
    <source>
        <dbReference type="ARBA" id="ARBA00022490"/>
    </source>
</evidence>
<keyword evidence="6 15" id="KW-0963">Cytoplasm</keyword>
<dbReference type="EC" id="2.4.2.8" evidence="5 15"/>
<evidence type="ECO:0000256" key="15">
    <source>
        <dbReference type="RuleBase" id="RU364099"/>
    </source>
</evidence>
<dbReference type="GO" id="GO:0052657">
    <property type="term" value="F:guanine phosphoribosyltransferase activity"/>
    <property type="evidence" value="ECO:0007669"/>
    <property type="project" value="UniProtKB-ARBA"/>
</dbReference>
<comment type="pathway">
    <text evidence="3 15">Purine metabolism; IMP biosynthesis via salvage pathway; IMP from hypoxanthine: step 1/1.</text>
</comment>
<feature type="domain" description="Phosphoribosyltransferase" evidence="16">
    <location>
        <begin position="21"/>
        <end position="167"/>
    </location>
</feature>
<evidence type="ECO:0000256" key="5">
    <source>
        <dbReference type="ARBA" id="ARBA00011895"/>
    </source>
</evidence>
<accession>A0AAU7CUZ5</accession>
<dbReference type="NCBIfam" id="TIGR01203">
    <property type="entry name" value="HGPRTase"/>
    <property type="match status" value="1"/>
</dbReference>
<comment type="subcellular location">
    <subcellularLocation>
        <location evidence="2 15">Cytoplasm</location>
    </subcellularLocation>
</comment>
<reference evidence="17" key="1">
    <citation type="submission" date="2023-03" db="EMBL/GenBank/DDBJ databases">
        <title>Edaphobacter sp.</title>
        <authorList>
            <person name="Huber K.J."/>
            <person name="Papendorf J."/>
            <person name="Pilke C."/>
            <person name="Bunk B."/>
            <person name="Sproeer C."/>
            <person name="Pester M."/>
        </authorList>
    </citation>
    <scope>NUCLEOTIDE SEQUENCE</scope>
    <source>
        <strain evidence="17">DSM 109919</strain>
    </source>
</reference>
<dbReference type="Gene3D" id="3.40.50.2020">
    <property type="match status" value="1"/>
</dbReference>
<evidence type="ECO:0000256" key="1">
    <source>
        <dbReference type="ARBA" id="ARBA00001946"/>
    </source>
</evidence>
<evidence type="ECO:0000313" key="17">
    <source>
        <dbReference type="EMBL" id="XBH08952.1"/>
    </source>
</evidence>
<sequence>MANSSPAFPRASGMEVLFSKTQIAERVREIGAQISADYEGKSIVLIGVLKGAAIFLSDLARAIEVNNTFDFVAVSSYGPAKMSSGIVKLIKDIDNPIEGKHVILVEDILDTGLTLSYLRGMMLQHKPASLKIATCLDKPARRLVPMDADYVGFQIPNQFVIGYGMDYAEQYRNLEDIRIFSDNTTQSVGFQKNRSRSSHSVEG</sequence>
<dbReference type="CDD" id="cd06223">
    <property type="entry name" value="PRTases_typeI"/>
    <property type="match status" value="1"/>
</dbReference>
<dbReference type="GO" id="GO:0005829">
    <property type="term" value="C:cytosol"/>
    <property type="evidence" value="ECO:0007669"/>
    <property type="project" value="TreeGrafter"/>
</dbReference>
<name>A0AAU7CUZ5_9BACT</name>
<keyword evidence="10 15" id="KW-0660">Purine salvage</keyword>
<dbReference type="SUPFAM" id="SSF53271">
    <property type="entry name" value="PRTase-like"/>
    <property type="match status" value="1"/>
</dbReference>
<evidence type="ECO:0000256" key="4">
    <source>
        <dbReference type="ARBA" id="ARBA00008391"/>
    </source>
</evidence>
<dbReference type="InterPro" id="IPR000836">
    <property type="entry name" value="PRTase_dom"/>
</dbReference>
<dbReference type="GO" id="GO:0006166">
    <property type="term" value="P:purine ribonucleoside salvage"/>
    <property type="evidence" value="ECO:0007669"/>
    <property type="project" value="UniProtKB-KW"/>
</dbReference>
<organism evidence="17">
    <name type="scientific">Edaphobacter paludis</name>
    <dbReference type="NCBI Taxonomy" id="3035702"/>
    <lineage>
        <taxon>Bacteria</taxon>
        <taxon>Pseudomonadati</taxon>
        <taxon>Acidobacteriota</taxon>
        <taxon>Terriglobia</taxon>
        <taxon>Terriglobales</taxon>
        <taxon>Acidobacteriaceae</taxon>
        <taxon>Edaphobacter</taxon>
    </lineage>
</organism>
<keyword evidence="11 15" id="KW-0547">Nucleotide-binding</keyword>
<protein>
    <recommendedName>
        <fullName evidence="5 15">Hypoxanthine phosphoribosyltransferase</fullName>
        <ecNumber evidence="5 15">2.4.2.8</ecNumber>
    </recommendedName>
</protein>
<evidence type="ECO:0000256" key="12">
    <source>
        <dbReference type="ARBA" id="ARBA00022842"/>
    </source>
</evidence>
<keyword evidence="8 15" id="KW-0808">Transferase</keyword>
<dbReference type="RefSeq" id="WP_348266462.1">
    <property type="nucleotide sequence ID" value="NZ_CP121194.1"/>
</dbReference>
<dbReference type="KEGG" id="epl:P4G45_10650"/>
<dbReference type="GO" id="GO:0032264">
    <property type="term" value="P:IMP salvage"/>
    <property type="evidence" value="ECO:0007669"/>
    <property type="project" value="TreeGrafter"/>
</dbReference>
<comment type="catalytic activity">
    <reaction evidence="13">
        <text>GMP + diphosphate = guanine + 5-phospho-alpha-D-ribose 1-diphosphate</text>
        <dbReference type="Rhea" id="RHEA:25424"/>
        <dbReference type="ChEBI" id="CHEBI:16235"/>
        <dbReference type="ChEBI" id="CHEBI:33019"/>
        <dbReference type="ChEBI" id="CHEBI:58017"/>
        <dbReference type="ChEBI" id="CHEBI:58115"/>
        <dbReference type="EC" id="2.4.2.8"/>
    </reaction>
    <physiologicalReaction direction="right-to-left" evidence="13">
        <dbReference type="Rhea" id="RHEA:25426"/>
    </physiologicalReaction>
</comment>
<keyword evidence="7 15" id="KW-0328">Glycosyltransferase</keyword>
<dbReference type="InterPro" id="IPR029057">
    <property type="entry name" value="PRTase-like"/>
</dbReference>
<gene>
    <name evidence="17" type="primary">hpt</name>
    <name evidence="17" type="ORF">P4G45_10650</name>
</gene>
<dbReference type="GO" id="GO:0032263">
    <property type="term" value="P:GMP salvage"/>
    <property type="evidence" value="ECO:0007669"/>
    <property type="project" value="TreeGrafter"/>
</dbReference>
<dbReference type="EMBL" id="CP121194">
    <property type="protein sequence ID" value="XBH08952.1"/>
    <property type="molecule type" value="Genomic_DNA"/>
</dbReference>
<evidence type="ECO:0000256" key="9">
    <source>
        <dbReference type="ARBA" id="ARBA00022723"/>
    </source>
</evidence>
<evidence type="ECO:0000256" key="10">
    <source>
        <dbReference type="ARBA" id="ARBA00022726"/>
    </source>
</evidence>
<dbReference type="GO" id="GO:0004422">
    <property type="term" value="F:hypoxanthine phosphoribosyltransferase activity"/>
    <property type="evidence" value="ECO:0007669"/>
    <property type="project" value="InterPro"/>
</dbReference>
<keyword evidence="9 15" id="KW-0479">Metal-binding</keyword>
<keyword evidence="12 15" id="KW-0460">Magnesium</keyword>
<evidence type="ECO:0000256" key="14">
    <source>
        <dbReference type="ARBA" id="ARBA00049402"/>
    </source>
</evidence>
<comment type="cofactor">
    <cofactor evidence="1 15">
        <name>Mg(2+)</name>
        <dbReference type="ChEBI" id="CHEBI:18420"/>
    </cofactor>
</comment>
<dbReference type="GO" id="GO:0006178">
    <property type="term" value="P:guanine salvage"/>
    <property type="evidence" value="ECO:0007669"/>
    <property type="project" value="TreeGrafter"/>
</dbReference>
<dbReference type="InterPro" id="IPR005904">
    <property type="entry name" value="Hxn_phspho_trans"/>
</dbReference>
<dbReference type="InterPro" id="IPR050408">
    <property type="entry name" value="HGPRT"/>
</dbReference>
<comment type="similarity">
    <text evidence="4 15">Belongs to the purine/pyrimidine phosphoribosyltransferase family.</text>
</comment>
<dbReference type="PANTHER" id="PTHR43340">
    <property type="entry name" value="HYPOXANTHINE-GUANINE PHOSPHORIBOSYLTRANSFERASE"/>
    <property type="match status" value="1"/>
</dbReference>